<feature type="transmembrane region" description="Helical" evidence="1">
    <location>
        <begin position="6"/>
        <end position="24"/>
    </location>
</feature>
<keyword evidence="1" id="KW-1133">Transmembrane helix</keyword>
<feature type="domain" description="Antitoxin Xre-like helix-turn-helix" evidence="3">
    <location>
        <begin position="71"/>
        <end position="125"/>
    </location>
</feature>
<keyword evidence="1" id="KW-0472">Membrane</keyword>
<evidence type="ECO:0000313" key="5">
    <source>
        <dbReference type="Proteomes" id="UP000251402"/>
    </source>
</evidence>
<dbReference type="GO" id="GO:0003677">
    <property type="term" value="F:DNA binding"/>
    <property type="evidence" value="ECO:0007669"/>
    <property type="project" value="InterPro"/>
</dbReference>
<dbReference type="KEGG" id="mrub:DEO27_017985"/>
<evidence type="ECO:0000256" key="1">
    <source>
        <dbReference type="SAM" id="Phobius"/>
    </source>
</evidence>
<protein>
    <submittedName>
        <fullName evidence="4">DUF2384 domain-containing protein</fullName>
    </submittedName>
</protein>
<feature type="domain" description="Antitoxin Xre/MbcA/ParS-like toxin-binding" evidence="2">
    <location>
        <begin position="134"/>
        <end position="181"/>
    </location>
</feature>
<reference evidence="4" key="1">
    <citation type="submission" date="2019-08" db="EMBL/GenBank/DDBJ databases">
        <title>Comparative genome analysis confer to the adaptation heavy metal polluted environment.</title>
        <authorList>
            <person name="Li Y."/>
        </authorList>
    </citation>
    <scope>NUCLEOTIDE SEQUENCE [LARGE SCALE GENOMIC DNA]</scope>
    <source>
        <strain evidence="4">P1</strain>
    </source>
</reference>
<dbReference type="Proteomes" id="UP000251402">
    <property type="component" value="Chromosome"/>
</dbReference>
<evidence type="ECO:0000313" key="4">
    <source>
        <dbReference type="EMBL" id="QEM11839.1"/>
    </source>
</evidence>
<dbReference type="AlphaFoldDB" id="A0A5C1I1V6"/>
<gene>
    <name evidence="4" type="ORF">DEO27_017985</name>
</gene>
<organism evidence="4 5">
    <name type="scientific">Mucilaginibacter rubeus</name>
    <dbReference type="NCBI Taxonomy" id="2027860"/>
    <lineage>
        <taxon>Bacteria</taxon>
        <taxon>Pseudomonadati</taxon>
        <taxon>Bacteroidota</taxon>
        <taxon>Sphingobacteriia</taxon>
        <taxon>Sphingobacteriales</taxon>
        <taxon>Sphingobacteriaceae</taxon>
        <taxon>Mucilaginibacter</taxon>
    </lineage>
</organism>
<name>A0A5C1I1V6_9SPHI</name>
<dbReference type="Pfam" id="PF20432">
    <property type="entry name" value="Xre-like-HTH"/>
    <property type="match status" value="1"/>
</dbReference>
<dbReference type="OrthoDB" id="5770459at2"/>
<sequence length="184" mass="20817">MGYKINFEIGTFVCILVVIMAEVANRPKKLSIADLKIASPDAGYVFSFLFPEDYVKNKINCDRDSNIIDCIRGGIPRLAVDNILEKTNVSKTQLSNILHISARQLNRYGKDDLLSPEQSNFLYEFTRIYVRGLDILGDTATVDKWLVRPNMALGDKQPLELLDTSEGLRMVNDVLSQIEYGFYS</sequence>
<keyword evidence="1" id="KW-0812">Transmembrane</keyword>
<dbReference type="Pfam" id="PF09722">
    <property type="entry name" value="Xre_MbcA_ParS_C"/>
    <property type="match status" value="1"/>
</dbReference>
<dbReference type="InterPro" id="IPR046847">
    <property type="entry name" value="Xre-like_HTH"/>
</dbReference>
<dbReference type="RefSeq" id="WP_112567358.1">
    <property type="nucleotide sequence ID" value="NZ_CP043450.1"/>
</dbReference>
<dbReference type="NCBIfam" id="TIGR02293">
    <property type="entry name" value="TAS_TIGR02293"/>
    <property type="match status" value="1"/>
</dbReference>
<keyword evidence="5" id="KW-1185">Reference proteome</keyword>
<dbReference type="InterPro" id="IPR024467">
    <property type="entry name" value="Xre/MbcA/ParS-like_toxin-bd"/>
</dbReference>
<dbReference type="InterPro" id="IPR011979">
    <property type="entry name" value="Antitox_Xre"/>
</dbReference>
<proteinExistence type="predicted"/>
<evidence type="ECO:0000259" key="2">
    <source>
        <dbReference type="Pfam" id="PF09722"/>
    </source>
</evidence>
<dbReference type="EMBL" id="CP043450">
    <property type="protein sequence ID" value="QEM11839.1"/>
    <property type="molecule type" value="Genomic_DNA"/>
</dbReference>
<evidence type="ECO:0000259" key="3">
    <source>
        <dbReference type="Pfam" id="PF20432"/>
    </source>
</evidence>
<accession>A0A5C1I1V6</accession>